<feature type="signal peptide" evidence="8">
    <location>
        <begin position="1"/>
        <end position="37"/>
    </location>
</feature>
<evidence type="ECO:0000256" key="2">
    <source>
        <dbReference type="ARBA" id="ARBA00022692"/>
    </source>
</evidence>
<evidence type="ECO:0000256" key="7">
    <source>
        <dbReference type="SAM" id="MobiDB-lite"/>
    </source>
</evidence>
<dbReference type="InterPro" id="IPR049371">
    <property type="entry name" value="GspD-like_N0"/>
</dbReference>
<dbReference type="Pfam" id="PF00263">
    <property type="entry name" value="Secretin"/>
    <property type="match status" value="1"/>
</dbReference>
<evidence type="ECO:0000259" key="10">
    <source>
        <dbReference type="Pfam" id="PF03958"/>
    </source>
</evidence>
<dbReference type="InterPro" id="IPR050810">
    <property type="entry name" value="Bact_Secretion_Sys_Channel"/>
</dbReference>
<keyword evidence="4" id="KW-0472">Membrane</keyword>
<organism evidence="12 13">
    <name type="scientific">Pseudaquabacterium inlustre</name>
    <dbReference type="NCBI Taxonomy" id="2984192"/>
    <lineage>
        <taxon>Bacteria</taxon>
        <taxon>Pseudomonadati</taxon>
        <taxon>Pseudomonadota</taxon>
        <taxon>Betaproteobacteria</taxon>
        <taxon>Burkholderiales</taxon>
        <taxon>Sphaerotilaceae</taxon>
        <taxon>Pseudaquabacterium</taxon>
    </lineage>
</organism>
<evidence type="ECO:0000256" key="5">
    <source>
        <dbReference type="RuleBase" id="RU004003"/>
    </source>
</evidence>
<protein>
    <submittedName>
        <fullName evidence="12">Secretin N-terminal domain-containing protein</fullName>
    </submittedName>
</protein>
<feature type="domain" description="Type II/III secretion system secretin-like" evidence="9">
    <location>
        <begin position="460"/>
        <end position="626"/>
    </location>
</feature>
<name>A0ABU9CAU6_9BURK</name>
<evidence type="ECO:0000256" key="3">
    <source>
        <dbReference type="ARBA" id="ARBA00022729"/>
    </source>
</evidence>
<feature type="domain" description="GspD-like N0" evidence="11">
    <location>
        <begin position="51"/>
        <end position="118"/>
    </location>
</feature>
<evidence type="ECO:0000313" key="13">
    <source>
        <dbReference type="Proteomes" id="UP001365405"/>
    </source>
</evidence>
<reference evidence="12 13" key="1">
    <citation type="submission" date="2024-04" db="EMBL/GenBank/DDBJ databases">
        <title>Novel species of the genus Ideonella isolated from streams.</title>
        <authorList>
            <person name="Lu H."/>
        </authorList>
    </citation>
    <scope>NUCLEOTIDE SEQUENCE [LARGE SCALE GENOMIC DNA]</scope>
    <source>
        <strain evidence="12 13">DXS22W</strain>
    </source>
</reference>
<feature type="domain" description="NolW-like" evidence="10">
    <location>
        <begin position="216"/>
        <end position="290"/>
    </location>
</feature>
<dbReference type="InterPro" id="IPR004846">
    <property type="entry name" value="T2SS/T3SS_dom"/>
</dbReference>
<dbReference type="Pfam" id="PF03958">
    <property type="entry name" value="Secretin_N"/>
    <property type="match status" value="3"/>
</dbReference>
<evidence type="ECO:0000256" key="1">
    <source>
        <dbReference type="ARBA" id="ARBA00004370"/>
    </source>
</evidence>
<keyword evidence="3 8" id="KW-0732">Signal</keyword>
<feature type="compositionally biased region" description="Low complexity" evidence="7">
    <location>
        <begin position="354"/>
        <end position="379"/>
    </location>
</feature>
<feature type="region of interest" description="Disordered" evidence="7">
    <location>
        <begin position="354"/>
        <end position="384"/>
    </location>
</feature>
<accession>A0ABU9CAU6</accession>
<evidence type="ECO:0000259" key="9">
    <source>
        <dbReference type="Pfam" id="PF00263"/>
    </source>
</evidence>
<gene>
    <name evidence="12" type="ORF">AACH10_02000</name>
</gene>
<dbReference type="InterPro" id="IPR005644">
    <property type="entry name" value="NolW-like"/>
</dbReference>
<feature type="domain" description="NolW-like" evidence="10">
    <location>
        <begin position="152"/>
        <end position="212"/>
    </location>
</feature>
<evidence type="ECO:0000256" key="4">
    <source>
        <dbReference type="ARBA" id="ARBA00023136"/>
    </source>
</evidence>
<keyword evidence="2" id="KW-0812">Transmembrane</keyword>
<comment type="similarity">
    <text evidence="5">Belongs to the bacterial secretin family.</text>
</comment>
<keyword evidence="13" id="KW-1185">Reference proteome</keyword>
<sequence length="681" mass="69773">MPFLFLPVSALRRHRAAQRALCAVLAASLTAAPVTWAARPPTARSTPPITLNFPSADIDTVTRAVAAILNRPILLDPRVKGTVTLYSEQPVGPAQAFAMYQTALRGLGYAVVDRDGLLTVLPEAEAKLQARTLPLGAGDAGTPNPPGDPVLTQVLRLRHESAQNLVAVLRPLISPNNTVNVSPGSNALVITDYASNLRRLATLVAALDVPSASDVAILRLQHTTATELLATVQKLAADGGGTAGGATGGGALPAATITADAASNALLVRAATPARLAALRALVAQLDQPAADSEGLGSHLVYLRHADATRLAQVLRAAFPNLGSTGGGTGVGAGGAASPSTGSATTAAVMAEAGGSSTGKSGASSTAATTPVSATAAPSTGGGIQADPATNSLVISATGPQFRKIRALIDGLDARRAQLYVESVIVEVDASKAVDVGLQWKSIFNLSSSSTLTLGSLVMALRATAGTNILSTANLVTLDNEEAKIVVGQNVPFVTGNYTVGSSSSPFQTIERKDVGITLRLRPQIGADNTVRMAIYQESSALSSTTASGTSNAGPTTHKRSIESNVVVDDGKFIVLGGLIEDSLSHDEQAVPGLGDLPLVGGLFRMRSHSRSKSNLVVFLRPHIMRDEAGMNRATAERYTYMRSQQAAVPGDGPPQLDAESRPALPPLPAAAGDDGAPPSR</sequence>
<dbReference type="Proteomes" id="UP001365405">
    <property type="component" value="Unassembled WGS sequence"/>
</dbReference>
<feature type="domain" description="NolW-like" evidence="10">
    <location>
        <begin position="299"/>
        <end position="418"/>
    </location>
</feature>
<comment type="caution">
    <text evidence="12">The sequence shown here is derived from an EMBL/GenBank/DDBJ whole genome shotgun (WGS) entry which is preliminary data.</text>
</comment>
<dbReference type="EMBL" id="JBBUTH010000001">
    <property type="protein sequence ID" value="MEK8049001.1"/>
    <property type="molecule type" value="Genomic_DNA"/>
</dbReference>
<evidence type="ECO:0000259" key="11">
    <source>
        <dbReference type="Pfam" id="PF21305"/>
    </source>
</evidence>
<dbReference type="PANTHER" id="PTHR30332:SF24">
    <property type="entry name" value="SECRETIN GSPD-RELATED"/>
    <property type="match status" value="1"/>
</dbReference>
<feature type="compositionally biased region" description="Low complexity" evidence="7">
    <location>
        <begin position="670"/>
        <end position="681"/>
    </location>
</feature>
<dbReference type="RefSeq" id="WP_341408675.1">
    <property type="nucleotide sequence ID" value="NZ_JBBUTH010000001.1"/>
</dbReference>
<feature type="chain" id="PRO_5046670112" evidence="8">
    <location>
        <begin position="38"/>
        <end position="681"/>
    </location>
</feature>
<keyword evidence="6" id="KW-0813">Transport</keyword>
<dbReference type="PANTHER" id="PTHR30332">
    <property type="entry name" value="PROBABLE GENERAL SECRETION PATHWAY PROTEIN D"/>
    <property type="match status" value="1"/>
</dbReference>
<comment type="subcellular location">
    <subcellularLocation>
        <location evidence="6">Cell outer membrane</location>
    </subcellularLocation>
    <subcellularLocation>
        <location evidence="1">Membrane</location>
    </subcellularLocation>
</comment>
<evidence type="ECO:0000256" key="6">
    <source>
        <dbReference type="RuleBase" id="RU004004"/>
    </source>
</evidence>
<dbReference type="Gene3D" id="3.30.1370.120">
    <property type="match status" value="3"/>
</dbReference>
<proteinExistence type="inferred from homology"/>
<evidence type="ECO:0000256" key="8">
    <source>
        <dbReference type="SAM" id="SignalP"/>
    </source>
</evidence>
<dbReference type="InterPro" id="IPR038591">
    <property type="entry name" value="NolW-like_sf"/>
</dbReference>
<feature type="region of interest" description="Disordered" evidence="7">
    <location>
        <begin position="643"/>
        <end position="681"/>
    </location>
</feature>
<evidence type="ECO:0000313" key="12">
    <source>
        <dbReference type="EMBL" id="MEK8049001.1"/>
    </source>
</evidence>
<dbReference type="PRINTS" id="PR00811">
    <property type="entry name" value="BCTERIALGSPD"/>
</dbReference>
<dbReference type="Pfam" id="PF21305">
    <property type="entry name" value="type_II_gspD_N0"/>
    <property type="match status" value="1"/>
</dbReference>
<dbReference type="InterPro" id="IPR001775">
    <property type="entry name" value="GspD/PilQ"/>
</dbReference>